<gene>
    <name evidence="1" type="ORF">O4220_11635</name>
</gene>
<evidence type="ECO:0000313" key="2">
    <source>
        <dbReference type="Proteomes" id="UP001081071"/>
    </source>
</evidence>
<accession>A0ABT4MDW6</accession>
<dbReference type="RefSeq" id="WP_269604273.1">
    <property type="nucleotide sequence ID" value="NZ_JAPWIJ010000004.1"/>
</dbReference>
<comment type="caution">
    <text evidence="1">The sequence shown here is derived from an EMBL/GenBank/DDBJ whole genome shotgun (WGS) entry which is preliminary data.</text>
</comment>
<name>A0ABT4MDW6_9NOCA</name>
<organism evidence="1 2">
    <name type="scientific">Rhodococcus ruber</name>
    <dbReference type="NCBI Taxonomy" id="1830"/>
    <lineage>
        <taxon>Bacteria</taxon>
        <taxon>Bacillati</taxon>
        <taxon>Actinomycetota</taxon>
        <taxon>Actinomycetes</taxon>
        <taxon>Mycobacteriales</taxon>
        <taxon>Nocardiaceae</taxon>
        <taxon>Rhodococcus</taxon>
    </lineage>
</organism>
<dbReference type="EMBL" id="JAPWIJ010000004">
    <property type="protein sequence ID" value="MCZ4519167.1"/>
    <property type="molecule type" value="Genomic_DNA"/>
</dbReference>
<protein>
    <submittedName>
        <fullName evidence="1">Uncharacterized protein</fullName>
    </submittedName>
</protein>
<keyword evidence="2" id="KW-1185">Reference proteome</keyword>
<reference evidence="1" key="1">
    <citation type="submission" date="2022-12" db="EMBL/GenBank/DDBJ databases">
        <authorList>
            <person name="Krivoruchko A.V."/>
            <person name="Elkin A."/>
        </authorList>
    </citation>
    <scope>NUCLEOTIDE SEQUENCE</scope>
    <source>
        <strain evidence="1">IEGM 1391</strain>
    </source>
</reference>
<evidence type="ECO:0000313" key="1">
    <source>
        <dbReference type="EMBL" id="MCZ4519167.1"/>
    </source>
</evidence>
<proteinExistence type="predicted"/>
<sequence length="142" mass="15808">MLSVKSYPREYIDACRARLDSQLAAYRAVASNRTTTTDADEAFDVAFFNNLVLTLEVYFLHRMRGQEKKNGNPLNEVRVLAASMTAAEDIMTSDPTINLDPAKSILGYAVGDRIALDEERFVTLADAYFAEIEVKFGPHLAP</sequence>
<dbReference type="Proteomes" id="UP001081071">
    <property type="component" value="Unassembled WGS sequence"/>
</dbReference>